<dbReference type="UniPathway" id="UPA00253">
    <property type="reaction ID" value="UER00332"/>
</dbReference>
<accession>A0A150LFD0</accession>
<evidence type="ECO:0000256" key="4">
    <source>
        <dbReference type="ARBA" id="ARBA00022679"/>
    </source>
</evidence>
<name>A0A150LFD0_9BACI</name>
<dbReference type="Pfam" id="PF01467">
    <property type="entry name" value="CTP_transf_like"/>
    <property type="match status" value="1"/>
</dbReference>
<organism evidence="12 14">
    <name type="scientific">Heyndrickxia sporothermodurans</name>
    <dbReference type="NCBI Taxonomy" id="46224"/>
    <lineage>
        <taxon>Bacteria</taxon>
        <taxon>Bacillati</taxon>
        <taxon>Bacillota</taxon>
        <taxon>Bacilli</taxon>
        <taxon>Bacillales</taxon>
        <taxon>Bacillaceae</taxon>
        <taxon>Heyndrickxia</taxon>
    </lineage>
</organism>
<keyword evidence="8 10" id="KW-0520">NAD</keyword>
<keyword evidence="3 10" id="KW-0662">Pyridine nucleotide biosynthesis</keyword>
<evidence type="ECO:0000256" key="6">
    <source>
        <dbReference type="ARBA" id="ARBA00022741"/>
    </source>
</evidence>
<dbReference type="Gene3D" id="3.40.50.620">
    <property type="entry name" value="HUPs"/>
    <property type="match status" value="1"/>
</dbReference>
<evidence type="ECO:0000256" key="8">
    <source>
        <dbReference type="ARBA" id="ARBA00023027"/>
    </source>
</evidence>
<dbReference type="KEGG" id="hspo:JGZ69_15720"/>
<dbReference type="NCBIfam" id="NF000840">
    <property type="entry name" value="PRK00071.1-3"/>
    <property type="match status" value="1"/>
</dbReference>
<sequence length="191" mass="22518">MKKRVGILGGTFDPPHLGHLIVANEVWQALKLDEVRFMPNQEPPHKERKSNVTNEDRKKMLSMSIADHPHFSIELIEYERDGRSYTYDTMKLLKSREPDVDFFFIIGADMIEYLPKWYNIEKLSELVQFVGVNRPGHSEQTQYPIINIRIPDINLSSTIIRNKIQMRQSIKYLVKDEVVEYIKEHELYGKE</sequence>
<dbReference type="Proteomes" id="UP000595512">
    <property type="component" value="Chromosome"/>
</dbReference>
<dbReference type="PATRIC" id="fig|46224.3.peg.798"/>
<keyword evidence="4 10" id="KW-0808">Transferase</keyword>
<dbReference type="RefSeq" id="WP_066227402.1">
    <property type="nucleotide sequence ID" value="NZ_CP066701.1"/>
</dbReference>
<evidence type="ECO:0000313" key="14">
    <source>
        <dbReference type="Proteomes" id="UP000075666"/>
    </source>
</evidence>
<dbReference type="InterPro" id="IPR005248">
    <property type="entry name" value="NadD/NMNAT"/>
</dbReference>
<proteinExistence type="inferred from homology"/>
<dbReference type="NCBIfam" id="NF000841">
    <property type="entry name" value="PRK00071.1-4"/>
    <property type="match status" value="1"/>
</dbReference>
<dbReference type="EMBL" id="CP066701">
    <property type="protein sequence ID" value="QQX24248.1"/>
    <property type="molecule type" value="Genomic_DNA"/>
</dbReference>
<evidence type="ECO:0000256" key="10">
    <source>
        <dbReference type="HAMAP-Rule" id="MF_00244"/>
    </source>
</evidence>
<dbReference type="STRING" id="46224.B4102_1741"/>
<evidence type="ECO:0000313" key="12">
    <source>
        <dbReference type="EMBL" id="KYD10955.1"/>
    </source>
</evidence>
<evidence type="ECO:0000256" key="3">
    <source>
        <dbReference type="ARBA" id="ARBA00022642"/>
    </source>
</evidence>
<gene>
    <name evidence="10" type="primary">nadD</name>
    <name evidence="12" type="ORF">B4102_1741</name>
    <name evidence="13" type="ORF">JGZ69_15720</name>
</gene>
<dbReference type="NCBIfam" id="TIGR00125">
    <property type="entry name" value="cyt_tran_rel"/>
    <property type="match status" value="1"/>
</dbReference>
<keyword evidence="7 10" id="KW-0067">ATP-binding</keyword>
<evidence type="ECO:0000313" key="13">
    <source>
        <dbReference type="EMBL" id="QQX24248.1"/>
    </source>
</evidence>
<evidence type="ECO:0000313" key="15">
    <source>
        <dbReference type="Proteomes" id="UP000595512"/>
    </source>
</evidence>
<reference evidence="13 15" key="2">
    <citation type="submission" date="2020-12" db="EMBL/GenBank/DDBJ databases">
        <title>Taxonomic evaluation of the Bacillus sporothermodurans group of bacteria based on whole genome sequences.</title>
        <authorList>
            <person name="Fiedler G."/>
            <person name="Herbstmann A.-D."/>
            <person name="Doll E."/>
            <person name="Wenning M."/>
            <person name="Brinks E."/>
            <person name="Kabisch J."/>
            <person name="Breitenwieser F."/>
            <person name="Lappann M."/>
            <person name="Boehnlein C."/>
            <person name="Franz C."/>
        </authorList>
    </citation>
    <scope>NUCLEOTIDE SEQUENCE [LARGE SCALE GENOMIC DNA]</scope>
    <source>
        <strain evidence="13 15">DSM 10599</strain>
    </source>
</reference>
<dbReference type="Proteomes" id="UP000075666">
    <property type="component" value="Unassembled WGS sequence"/>
</dbReference>
<comment type="catalytic activity">
    <reaction evidence="9 10">
        <text>nicotinate beta-D-ribonucleotide + ATP + H(+) = deamido-NAD(+) + diphosphate</text>
        <dbReference type="Rhea" id="RHEA:22860"/>
        <dbReference type="ChEBI" id="CHEBI:15378"/>
        <dbReference type="ChEBI" id="CHEBI:30616"/>
        <dbReference type="ChEBI" id="CHEBI:33019"/>
        <dbReference type="ChEBI" id="CHEBI:57502"/>
        <dbReference type="ChEBI" id="CHEBI:58437"/>
        <dbReference type="EC" id="2.7.7.18"/>
    </reaction>
</comment>
<dbReference type="CDD" id="cd02165">
    <property type="entry name" value="NMNAT"/>
    <property type="match status" value="1"/>
</dbReference>
<dbReference type="InterPro" id="IPR004821">
    <property type="entry name" value="Cyt_trans-like"/>
</dbReference>
<comment type="similarity">
    <text evidence="10">Belongs to the NadD family.</text>
</comment>
<dbReference type="GO" id="GO:0004515">
    <property type="term" value="F:nicotinate-nucleotide adenylyltransferase activity"/>
    <property type="evidence" value="ECO:0007669"/>
    <property type="project" value="UniProtKB-UniRule"/>
</dbReference>
<comment type="function">
    <text evidence="1 10">Catalyzes the reversible adenylation of nicotinate mononucleotide (NaMN) to nicotinic acid adenine dinucleotide (NaAD).</text>
</comment>
<keyword evidence="6 10" id="KW-0547">Nucleotide-binding</keyword>
<evidence type="ECO:0000256" key="9">
    <source>
        <dbReference type="ARBA" id="ARBA00048721"/>
    </source>
</evidence>
<keyword evidence="5 10" id="KW-0548">Nucleotidyltransferase</keyword>
<dbReference type="AlphaFoldDB" id="A0A150LFD0"/>
<keyword evidence="14" id="KW-1185">Reference proteome</keyword>
<dbReference type="SUPFAM" id="SSF52374">
    <property type="entry name" value="Nucleotidylyl transferase"/>
    <property type="match status" value="1"/>
</dbReference>
<protein>
    <recommendedName>
        <fullName evidence="10">Probable nicotinate-nucleotide adenylyltransferase</fullName>
        <ecNumber evidence="10">2.7.7.18</ecNumber>
    </recommendedName>
    <alternativeName>
        <fullName evidence="10">Deamido-NAD(+) diphosphorylase</fullName>
    </alternativeName>
    <alternativeName>
        <fullName evidence="10">Deamido-NAD(+) pyrophosphorylase</fullName>
    </alternativeName>
    <alternativeName>
        <fullName evidence="10">Nicotinate mononucleotide adenylyltransferase</fullName>
        <shortName evidence="10">NaMN adenylyltransferase</shortName>
    </alternativeName>
</protein>
<dbReference type="HAMAP" id="MF_00244">
    <property type="entry name" value="NaMN_adenylyltr"/>
    <property type="match status" value="1"/>
</dbReference>
<dbReference type="GO" id="GO:0005524">
    <property type="term" value="F:ATP binding"/>
    <property type="evidence" value="ECO:0007669"/>
    <property type="project" value="UniProtKB-KW"/>
</dbReference>
<dbReference type="GO" id="GO:0009435">
    <property type="term" value="P:NAD+ biosynthetic process"/>
    <property type="evidence" value="ECO:0007669"/>
    <property type="project" value="UniProtKB-UniRule"/>
</dbReference>
<dbReference type="InterPro" id="IPR014729">
    <property type="entry name" value="Rossmann-like_a/b/a_fold"/>
</dbReference>
<reference evidence="12 14" key="1">
    <citation type="submission" date="2016-01" db="EMBL/GenBank/DDBJ databases">
        <title>Genome Sequences of Twelve Sporeforming Bacillus Species Isolated from Foods.</title>
        <authorList>
            <person name="Berendsen E.M."/>
            <person name="Wells-Bennik M.H."/>
            <person name="Krawcyk A.O."/>
            <person name="De Jong A."/>
            <person name="Holsappel S."/>
            <person name="Eijlander R.T."/>
            <person name="Kuipers O.P."/>
        </authorList>
    </citation>
    <scope>NUCLEOTIDE SEQUENCE [LARGE SCALE GENOMIC DNA]</scope>
    <source>
        <strain evidence="12 14">B4102</strain>
    </source>
</reference>
<dbReference type="PANTHER" id="PTHR39321:SF3">
    <property type="entry name" value="PHOSPHOPANTETHEINE ADENYLYLTRANSFERASE"/>
    <property type="match status" value="1"/>
</dbReference>
<dbReference type="EC" id="2.7.7.18" evidence="10"/>
<dbReference type="PANTHER" id="PTHR39321">
    <property type="entry name" value="NICOTINATE-NUCLEOTIDE ADENYLYLTRANSFERASE-RELATED"/>
    <property type="match status" value="1"/>
</dbReference>
<evidence type="ECO:0000256" key="2">
    <source>
        <dbReference type="ARBA" id="ARBA00005019"/>
    </source>
</evidence>
<evidence type="ECO:0000256" key="1">
    <source>
        <dbReference type="ARBA" id="ARBA00002324"/>
    </source>
</evidence>
<evidence type="ECO:0000256" key="7">
    <source>
        <dbReference type="ARBA" id="ARBA00022840"/>
    </source>
</evidence>
<evidence type="ECO:0000256" key="5">
    <source>
        <dbReference type="ARBA" id="ARBA00022695"/>
    </source>
</evidence>
<evidence type="ECO:0000259" key="11">
    <source>
        <dbReference type="Pfam" id="PF01467"/>
    </source>
</evidence>
<dbReference type="OrthoDB" id="5295945at2"/>
<dbReference type="NCBIfam" id="TIGR00482">
    <property type="entry name" value="nicotinate (nicotinamide) nucleotide adenylyltransferase"/>
    <property type="match status" value="1"/>
</dbReference>
<comment type="pathway">
    <text evidence="2 10">Cofactor biosynthesis; NAD(+) biosynthesis; deamido-NAD(+) from nicotinate D-ribonucleotide: step 1/1.</text>
</comment>
<feature type="domain" description="Cytidyltransferase-like" evidence="11">
    <location>
        <begin position="7"/>
        <end position="162"/>
    </location>
</feature>
<dbReference type="EMBL" id="LQYN01000011">
    <property type="protein sequence ID" value="KYD10955.1"/>
    <property type="molecule type" value="Genomic_DNA"/>
</dbReference>